<dbReference type="InterPro" id="IPR012334">
    <property type="entry name" value="Pectin_lyas_fold"/>
</dbReference>
<reference evidence="2 3" key="1">
    <citation type="journal article" date="2020" name="Cell Rep.">
        <title>Local necrotic cells trigger systemic immune activation via gut microbiome dysbiosis in Drosophila.</title>
        <authorList>
            <person name="Kosakamoto H."/>
            <person name="Yamauchi T."/>
            <person name="Akuzawa-Tokita Y."/>
            <person name="Nishimura K."/>
            <person name="Soga T."/>
            <person name="Murakami T."/>
            <person name="Mori H."/>
            <person name="Yamamoto K."/>
            <person name="Miyazaki R."/>
            <person name="Koto A."/>
            <person name="Miura M."/>
            <person name="Obata F."/>
        </authorList>
    </citation>
    <scope>NUCLEOTIDE SEQUENCE [LARGE SCALE GENOMIC DNA]</scope>
    <source>
        <strain evidence="2 3">Ai</strain>
    </source>
</reference>
<dbReference type="InterPro" id="IPR011050">
    <property type="entry name" value="Pectin_lyase_fold/virulence"/>
</dbReference>
<name>A0A6V8IBD3_9PROT</name>
<proteinExistence type="predicted"/>
<evidence type="ECO:0008006" key="4">
    <source>
        <dbReference type="Google" id="ProtNLM"/>
    </source>
</evidence>
<evidence type="ECO:0000313" key="2">
    <source>
        <dbReference type="EMBL" id="GFE94534.1"/>
    </source>
</evidence>
<sequence length="832" mass="83907">MTSLLKTRFLLSLCSGVALVAGAGVAAFARPNHLLPQYQVLGQATQSAQSTDTAATATIPASATPYSGSGATASAQTGASASSASASPLLAKTARLRSVLTASPLASSAPVYGPTRPPGGLDAATGVPALWQNATIGQIGAMADGSVQQSDKNSPNGVAGLDATGVMTAPVSGDLSSATARISAAGAVGRPLAERFADQLNAKDFGLALDGKTDDTAALQAAKNAAASGAVIQLPAGKLALKSAPTGSTPNLWQANGTLQADGGPLLSLGTDVLESTLEGGKYFVRGQTAADMPPVLRKDLDITHSGGTAGFVMNLEKGNCTIPSVGAALNDYVWCHSTVLNSAAFGGGQHVAQASMAQRPANALADGKGSRSQIWAGYDETRDDTGQPSNIAGSLVGREIDVYANADDPNNWRIGLQLQIAGADSTGTPGRIGKGIALGNNDSTSAYGIMIDAAGRFDTAGIDLSRSTPVNNAPVLNIGANRNLAFSDDHKPHFQFDSAAYTLRYWYDTTPLFSVGMNGDVTTAIANPGSGVAWTLGGQALIGLNLSSLTTPEAVRLGAGQALSWEPTAVVQTRFADGKLTEQVAAGVARTLDTQGNETIPGAAHNSQTVVSLSQPTASAFVAQGKAAIGLDTTSLTAPDALRLAGGQAVSWEQTAAVQTRFANSTLQDTWGGAALRTLDQSGNETVTGSTLNSGMTTHVNNSSASAVTVTGTAGIGVNLSGLATAQALRLGSGQAVAWEPTGVITTGYTATGLRDANGSTTLRALDTAGNETLSGALTPAAGVRLPTFSRAAIKGMSNLPIGTTLYDADDDTPAIYTSAGWKLATLGAIP</sequence>
<keyword evidence="1" id="KW-0732">Signal</keyword>
<feature type="chain" id="PRO_5032399667" description="Pectate lyase superfamily protein domain-containing protein" evidence="1">
    <location>
        <begin position="30"/>
        <end position="832"/>
    </location>
</feature>
<comment type="caution">
    <text evidence="2">The sequence shown here is derived from an EMBL/GenBank/DDBJ whole genome shotgun (WGS) entry which is preliminary data.</text>
</comment>
<dbReference type="EMBL" id="BLJP01000013">
    <property type="protein sequence ID" value="GFE94534.1"/>
    <property type="molecule type" value="Genomic_DNA"/>
</dbReference>
<evidence type="ECO:0000313" key="3">
    <source>
        <dbReference type="Proteomes" id="UP000548726"/>
    </source>
</evidence>
<evidence type="ECO:0000256" key="1">
    <source>
        <dbReference type="SAM" id="SignalP"/>
    </source>
</evidence>
<dbReference type="OrthoDB" id="7224805at2"/>
<gene>
    <name evidence="2" type="ORF">DmAi_25930</name>
</gene>
<accession>A0A6V8IBD3</accession>
<dbReference type="Proteomes" id="UP000548726">
    <property type="component" value="Unassembled WGS sequence"/>
</dbReference>
<protein>
    <recommendedName>
        <fullName evidence="4">Pectate lyase superfamily protein domain-containing protein</fullName>
    </recommendedName>
</protein>
<organism evidence="2 3">
    <name type="scientific">Acetobacter persici</name>
    <dbReference type="NCBI Taxonomy" id="1076596"/>
    <lineage>
        <taxon>Bacteria</taxon>
        <taxon>Pseudomonadati</taxon>
        <taxon>Pseudomonadota</taxon>
        <taxon>Alphaproteobacteria</taxon>
        <taxon>Acetobacterales</taxon>
        <taxon>Acetobacteraceae</taxon>
        <taxon>Acetobacter</taxon>
    </lineage>
</organism>
<keyword evidence="3" id="KW-1185">Reference proteome</keyword>
<dbReference type="Gene3D" id="2.160.20.10">
    <property type="entry name" value="Single-stranded right-handed beta-helix, Pectin lyase-like"/>
    <property type="match status" value="1"/>
</dbReference>
<dbReference type="RefSeq" id="WP_086655845.1">
    <property type="nucleotide sequence ID" value="NZ_BLJP01000013.1"/>
</dbReference>
<dbReference type="SUPFAM" id="SSF51126">
    <property type="entry name" value="Pectin lyase-like"/>
    <property type="match status" value="2"/>
</dbReference>
<dbReference type="AlphaFoldDB" id="A0A6V8IBD3"/>
<feature type="signal peptide" evidence="1">
    <location>
        <begin position="1"/>
        <end position="29"/>
    </location>
</feature>